<accession>A0A1I1JRX0</accession>
<organism evidence="3 4">
    <name type="scientific">Marinospirillum celere</name>
    <dbReference type="NCBI Taxonomy" id="1122252"/>
    <lineage>
        <taxon>Bacteria</taxon>
        <taxon>Pseudomonadati</taxon>
        <taxon>Pseudomonadota</taxon>
        <taxon>Gammaproteobacteria</taxon>
        <taxon>Oceanospirillales</taxon>
        <taxon>Oceanospirillaceae</taxon>
        <taxon>Marinospirillum</taxon>
    </lineage>
</organism>
<gene>
    <name evidence="3" type="ORF">SAMN05660443_2808</name>
</gene>
<evidence type="ECO:0000256" key="2">
    <source>
        <dbReference type="SAM" id="SignalP"/>
    </source>
</evidence>
<keyword evidence="2" id="KW-0732">Signal</keyword>
<protein>
    <submittedName>
        <fullName evidence="3">Uncharacterized protein</fullName>
    </submittedName>
</protein>
<feature type="chain" id="PRO_5011709898" evidence="2">
    <location>
        <begin position="23"/>
        <end position="285"/>
    </location>
</feature>
<dbReference type="EMBL" id="FOLH01000007">
    <property type="protein sequence ID" value="SFC48100.1"/>
    <property type="molecule type" value="Genomic_DNA"/>
</dbReference>
<proteinExistence type="predicted"/>
<evidence type="ECO:0000256" key="1">
    <source>
        <dbReference type="SAM" id="MobiDB-lite"/>
    </source>
</evidence>
<feature type="region of interest" description="Disordered" evidence="1">
    <location>
        <begin position="145"/>
        <end position="178"/>
    </location>
</feature>
<reference evidence="3 4" key="1">
    <citation type="submission" date="2016-10" db="EMBL/GenBank/DDBJ databases">
        <authorList>
            <person name="de Groot N.N."/>
        </authorList>
    </citation>
    <scope>NUCLEOTIDE SEQUENCE [LARGE SCALE GENOMIC DNA]</scope>
    <source>
        <strain evidence="3 4">DSM 18438</strain>
    </source>
</reference>
<dbReference type="AlphaFoldDB" id="A0A1I1JRX0"/>
<dbReference type="Proteomes" id="UP000199058">
    <property type="component" value="Unassembled WGS sequence"/>
</dbReference>
<name>A0A1I1JRX0_9GAMM</name>
<dbReference type="OrthoDB" id="5797332at2"/>
<sequence>MQPIIFSVVLATGLALSSPATASEPPPTALDMAAILMQSQGQLDDDLIMELLTGGITANMRIPPEHLGVAFWDKRTGGRLDRQEIREEIGPVRQEGAFQLLEIAVSLGGERLALDQEQLELLFEAAFIASMRRPPEHIDIEYYDRRQGPSGQGGGVSGRVPETKAKVQQPQITRPEGLPSSEQELFNKLASLDLTLEQKDDHFLLPLLIWARDAEELETLFQEEITGLHELGLAFNQFTDSPVLETQGDWQILYALAHFRKLPALTARDQEDVESFQQRLLKQLR</sequence>
<keyword evidence="4" id="KW-1185">Reference proteome</keyword>
<evidence type="ECO:0000313" key="4">
    <source>
        <dbReference type="Proteomes" id="UP000199058"/>
    </source>
</evidence>
<evidence type="ECO:0000313" key="3">
    <source>
        <dbReference type="EMBL" id="SFC48100.1"/>
    </source>
</evidence>
<feature type="signal peptide" evidence="2">
    <location>
        <begin position="1"/>
        <end position="22"/>
    </location>
</feature>
<dbReference type="RefSeq" id="WP_143089524.1">
    <property type="nucleotide sequence ID" value="NZ_FOLH01000007.1"/>
</dbReference>